<dbReference type="EMBL" id="WIAO01000007">
    <property type="protein sequence ID" value="MQM25518.1"/>
    <property type="molecule type" value="Genomic_DNA"/>
</dbReference>
<proteinExistence type="predicted"/>
<feature type="compositionally biased region" description="Basic and acidic residues" evidence="1">
    <location>
        <begin position="15"/>
        <end position="24"/>
    </location>
</feature>
<comment type="caution">
    <text evidence="4">The sequence shown here is derived from an EMBL/GenBank/DDBJ whole genome shotgun (WGS) entry which is preliminary data.</text>
</comment>
<reference evidence="4 5" key="1">
    <citation type="submission" date="2019-10" db="EMBL/GenBank/DDBJ databases">
        <title>Glycomyces albidus sp. nov., a novel actinomycete isolated from rhizosphere soil of wheat (Triticum aestivum L.).</title>
        <authorList>
            <person name="Qian L."/>
        </authorList>
    </citation>
    <scope>NUCLEOTIDE SEQUENCE [LARGE SCALE GENOMIC DNA]</scope>
    <source>
        <strain evidence="4 5">NEAU-7082</strain>
    </source>
</reference>
<sequence>MLTRDPAAVHAPARRRVDDRRHRSGDATSVVHTLGGYAGGLGLTAVVALVAIRIERSGRGAGPLAAATAALGQRSLTFYVLQSVVFVVLFYPFALGLHDAIGFAASFAVAAAIWAVSVLLAEWMRRAGHRGPLEALVRRMIDRT</sequence>
<feature type="transmembrane region" description="Helical" evidence="2">
    <location>
        <begin position="100"/>
        <end position="121"/>
    </location>
</feature>
<name>A0A6L5G7H2_9ACTN</name>
<dbReference type="AlphaFoldDB" id="A0A6L5G7H2"/>
<evidence type="ECO:0000256" key="2">
    <source>
        <dbReference type="SAM" id="Phobius"/>
    </source>
</evidence>
<feature type="region of interest" description="Disordered" evidence="1">
    <location>
        <begin position="1"/>
        <end position="24"/>
    </location>
</feature>
<accession>A0A6L5G7H2</accession>
<dbReference type="InterPro" id="IPR007349">
    <property type="entry name" value="DUF418"/>
</dbReference>
<dbReference type="PANTHER" id="PTHR30590:SF2">
    <property type="entry name" value="INNER MEMBRANE PROTEIN"/>
    <property type="match status" value="1"/>
</dbReference>
<feature type="compositionally biased region" description="Low complexity" evidence="1">
    <location>
        <begin position="1"/>
        <end position="11"/>
    </location>
</feature>
<evidence type="ECO:0000313" key="5">
    <source>
        <dbReference type="Proteomes" id="UP000477750"/>
    </source>
</evidence>
<feature type="transmembrane region" description="Helical" evidence="2">
    <location>
        <begin position="75"/>
        <end position="94"/>
    </location>
</feature>
<dbReference type="Proteomes" id="UP000477750">
    <property type="component" value="Unassembled WGS sequence"/>
</dbReference>
<keyword evidence="5" id="KW-1185">Reference proteome</keyword>
<evidence type="ECO:0000313" key="4">
    <source>
        <dbReference type="EMBL" id="MQM25518.1"/>
    </source>
</evidence>
<keyword evidence="2" id="KW-1133">Transmembrane helix</keyword>
<evidence type="ECO:0000259" key="3">
    <source>
        <dbReference type="Pfam" id="PF04235"/>
    </source>
</evidence>
<evidence type="ECO:0000256" key="1">
    <source>
        <dbReference type="SAM" id="MobiDB-lite"/>
    </source>
</evidence>
<gene>
    <name evidence="4" type="ORF">GFD30_08030</name>
</gene>
<feature type="domain" description="DUF418" evidence="3">
    <location>
        <begin position="19"/>
        <end position="141"/>
    </location>
</feature>
<dbReference type="Pfam" id="PF04235">
    <property type="entry name" value="DUF418"/>
    <property type="match status" value="1"/>
</dbReference>
<feature type="transmembrane region" description="Helical" evidence="2">
    <location>
        <begin position="34"/>
        <end position="54"/>
    </location>
</feature>
<organism evidence="4 5">
    <name type="scientific">Glycomyces albidus</name>
    <dbReference type="NCBI Taxonomy" id="2656774"/>
    <lineage>
        <taxon>Bacteria</taxon>
        <taxon>Bacillati</taxon>
        <taxon>Actinomycetota</taxon>
        <taxon>Actinomycetes</taxon>
        <taxon>Glycomycetales</taxon>
        <taxon>Glycomycetaceae</taxon>
        <taxon>Glycomyces</taxon>
    </lineage>
</organism>
<dbReference type="InterPro" id="IPR052529">
    <property type="entry name" value="Bact_Transport_Assoc"/>
</dbReference>
<dbReference type="PANTHER" id="PTHR30590">
    <property type="entry name" value="INNER MEMBRANE PROTEIN"/>
    <property type="match status" value="1"/>
</dbReference>
<dbReference type="RefSeq" id="WP_153024679.1">
    <property type="nucleotide sequence ID" value="NZ_WIAO01000007.1"/>
</dbReference>
<protein>
    <submittedName>
        <fullName evidence="4">DUF418 domain-containing protein</fullName>
    </submittedName>
</protein>
<keyword evidence="2" id="KW-0472">Membrane</keyword>
<keyword evidence="2" id="KW-0812">Transmembrane</keyword>